<dbReference type="Proteomes" id="UP000029725">
    <property type="component" value="Unassembled WGS sequence"/>
</dbReference>
<accession>A0A098VSE6</accession>
<dbReference type="RefSeq" id="XP_013238430.1">
    <property type="nucleotide sequence ID" value="XM_013382976.1"/>
</dbReference>
<gene>
    <name evidence="5" type="ORF">DI09_22p280</name>
</gene>
<comment type="caution">
    <text evidence="5">The sequence shown here is derived from an EMBL/GenBank/DDBJ whole genome shotgun (WGS) entry which is preliminary data.</text>
</comment>
<evidence type="ECO:0000256" key="3">
    <source>
        <dbReference type="ARBA" id="ARBA00025786"/>
    </source>
</evidence>
<organism evidence="5 6">
    <name type="scientific">Mitosporidium daphniae</name>
    <dbReference type="NCBI Taxonomy" id="1485682"/>
    <lineage>
        <taxon>Eukaryota</taxon>
        <taxon>Fungi</taxon>
        <taxon>Fungi incertae sedis</taxon>
        <taxon>Microsporidia</taxon>
        <taxon>Mitosporidium</taxon>
    </lineage>
</organism>
<dbReference type="InterPro" id="IPR016181">
    <property type="entry name" value="Acyl_CoA_acyltransferase"/>
</dbReference>
<keyword evidence="2" id="KW-0012">Acyltransferase</keyword>
<protein>
    <submittedName>
        <fullName evidence="5">N-alpha-acetyltransferase 10</fullName>
    </submittedName>
</protein>
<evidence type="ECO:0000313" key="6">
    <source>
        <dbReference type="Proteomes" id="UP000029725"/>
    </source>
</evidence>
<dbReference type="VEuPathDB" id="MicrosporidiaDB:DI09_22p280"/>
<dbReference type="InterPro" id="IPR045047">
    <property type="entry name" value="Ard1-like"/>
</dbReference>
<sequence>MYHLIAWPQLSYIALTSDGKIAGYVMGKLEEDDPNKVTGHFTSIAVKREYRRLGIAEKLLHQSLNAMASIYKVESISLHVRQSNVAAISLYSKKLGFEISEHEPQYYADGEDSYLMKRRCWDELFSLPDSKYVQELHEGRPSNVHPTQVLNRCGLFDELRNLPLNGEA</sequence>
<name>A0A098VSE6_9MICR</name>
<dbReference type="GO" id="GO:1990190">
    <property type="term" value="F:protein-N-terminal-glutamate acetyltransferase activity"/>
    <property type="evidence" value="ECO:0007669"/>
    <property type="project" value="TreeGrafter"/>
</dbReference>
<evidence type="ECO:0000259" key="4">
    <source>
        <dbReference type="PROSITE" id="PS51186"/>
    </source>
</evidence>
<dbReference type="GeneID" id="25259130"/>
<dbReference type="Pfam" id="PF00583">
    <property type="entry name" value="Acetyltransf_1"/>
    <property type="match status" value="1"/>
</dbReference>
<dbReference type="SUPFAM" id="SSF55729">
    <property type="entry name" value="Acyl-CoA N-acyltransferases (Nat)"/>
    <property type="match status" value="1"/>
</dbReference>
<reference evidence="5 6" key="1">
    <citation type="submission" date="2014-04" db="EMBL/GenBank/DDBJ databases">
        <title>A new species of microsporidia sheds light on the evolution of extreme parasitism.</title>
        <authorList>
            <person name="Haag K.L."/>
            <person name="James T.Y."/>
            <person name="Larsson R."/>
            <person name="Schaer T.M."/>
            <person name="Refardt D."/>
            <person name="Pombert J.-F."/>
            <person name="Ebert D."/>
        </authorList>
    </citation>
    <scope>NUCLEOTIDE SEQUENCE [LARGE SCALE GENOMIC DNA]</scope>
    <source>
        <strain evidence="5 6">UGP3</strain>
        <tissue evidence="5">Spores</tissue>
    </source>
</reference>
<evidence type="ECO:0000313" key="5">
    <source>
        <dbReference type="EMBL" id="KGG52003.1"/>
    </source>
</evidence>
<dbReference type="AlphaFoldDB" id="A0A098VSE6"/>
<comment type="similarity">
    <text evidence="3">Belongs to the acetyltransferase family. ARD1 subfamily.</text>
</comment>
<evidence type="ECO:0000256" key="2">
    <source>
        <dbReference type="ARBA" id="ARBA00023315"/>
    </source>
</evidence>
<dbReference type="CDD" id="cd04301">
    <property type="entry name" value="NAT_SF"/>
    <property type="match status" value="1"/>
</dbReference>
<dbReference type="PANTHER" id="PTHR23091">
    <property type="entry name" value="N-TERMINAL ACETYLTRANSFERASE"/>
    <property type="match status" value="1"/>
</dbReference>
<dbReference type="PANTHER" id="PTHR23091:SF4">
    <property type="entry name" value="N-TERMINAL AMINO-ACID N(ALPHA)-ACETYLTRANSFERASE NATA"/>
    <property type="match status" value="1"/>
</dbReference>
<proteinExistence type="inferred from homology"/>
<keyword evidence="1 5" id="KW-0808">Transferase</keyword>
<keyword evidence="6" id="KW-1185">Reference proteome</keyword>
<dbReference type="HOGENOM" id="CLU_013985_7_2_1"/>
<dbReference type="PROSITE" id="PS51186">
    <property type="entry name" value="GNAT"/>
    <property type="match status" value="1"/>
</dbReference>
<dbReference type="Gene3D" id="3.40.630.30">
    <property type="match status" value="1"/>
</dbReference>
<feature type="domain" description="N-acetyltransferase" evidence="4">
    <location>
        <begin position="1"/>
        <end position="121"/>
    </location>
</feature>
<dbReference type="EMBL" id="JMKJ01000144">
    <property type="protein sequence ID" value="KGG52003.1"/>
    <property type="molecule type" value="Genomic_DNA"/>
</dbReference>
<dbReference type="GO" id="GO:1990189">
    <property type="term" value="F:protein N-terminal-serine acetyltransferase activity"/>
    <property type="evidence" value="ECO:0007669"/>
    <property type="project" value="TreeGrafter"/>
</dbReference>
<dbReference type="OrthoDB" id="25586at2759"/>
<evidence type="ECO:0000256" key="1">
    <source>
        <dbReference type="ARBA" id="ARBA00022679"/>
    </source>
</evidence>
<dbReference type="GO" id="GO:0031415">
    <property type="term" value="C:NatA complex"/>
    <property type="evidence" value="ECO:0007669"/>
    <property type="project" value="InterPro"/>
</dbReference>
<dbReference type="InterPro" id="IPR000182">
    <property type="entry name" value="GNAT_dom"/>
</dbReference>